<keyword evidence="1 2" id="KW-0732">Signal</keyword>
<sequence>MQTWTLLSLILGSALLGLTTMAVPVSADSKDSLFVGTGVGTQGNSDQTSMGEALASRPDRPAFEDDQNVFKGFVGYDFTPYFAAEMFYTYLGRIRFEDSAGASSDFESSAYGMSAVGQMALSPWLTAFAKAGLARWDSRLEGNLDDGTRFELEGHEGTNPVYGIGAQLNFSPFLLRTEYEYYDVDSDYRVDTFTASAGFRF</sequence>
<dbReference type="RefSeq" id="WP_134017040.1">
    <property type="nucleotide sequence ID" value="NZ_SOEC01000004.1"/>
</dbReference>
<comment type="caution">
    <text evidence="4">The sequence shown here is derived from an EMBL/GenBank/DDBJ whole genome shotgun (WGS) entry which is preliminary data.</text>
</comment>
<feature type="signal peptide" evidence="2">
    <location>
        <begin position="1"/>
        <end position="22"/>
    </location>
</feature>
<dbReference type="Gene3D" id="2.40.160.20">
    <property type="match status" value="1"/>
</dbReference>
<dbReference type="SUPFAM" id="SSF56925">
    <property type="entry name" value="OMPA-like"/>
    <property type="match status" value="1"/>
</dbReference>
<organism evidence="4 5">
    <name type="scientific">Modicisalibacter xianhensis</name>
    <dbReference type="NCBI Taxonomy" id="442341"/>
    <lineage>
        <taxon>Bacteria</taxon>
        <taxon>Pseudomonadati</taxon>
        <taxon>Pseudomonadota</taxon>
        <taxon>Gammaproteobacteria</taxon>
        <taxon>Oceanospirillales</taxon>
        <taxon>Halomonadaceae</taxon>
        <taxon>Modicisalibacter</taxon>
    </lineage>
</organism>
<evidence type="ECO:0000313" key="4">
    <source>
        <dbReference type="EMBL" id="TDX30933.1"/>
    </source>
</evidence>
<dbReference type="OrthoDB" id="5786186at2"/>
<evidence type="ECO:0000256" key="1">
    <source>
        <dbReference type="ARBA" id="ARBA00022729"/>
    </source>
</evidence>
<feature type="domain" description="Outer membrane protein beta-barrel" evidence="3">
    <location>
        <begin position="14"/>
        <end position="201"/>
    </location>
</feature>
<evidence type="ECO:0000313" key="5">
    <source>
        <dbReference type="Proteomes" id="UP000294489"/>
    </source>
</evidence>
<dbReference type="InterPro" id="IPR027385">
    <property type="entry name" value="Beta-barrel_OMP"/>
</dbReference>
<gene>
    <name evidence="4" type="ORF">DFO67_104194</name>
</gene>
<dbReference type="Pfam" id="PF13505">
    <property type="entry name" value="OMP_b-brl"/>
    <property type="match status" value="1"/>
</dbReference>
<dbReference type="InterPro" id="IPR011250">
    <property type="entry name" value="OMP/PagP_B-barrel"/>
</dbReference>
<feature type="chain" id="PRO_5020773877" evidence="2">
    <location>
        <begin position="23"/>
        <end position="201"/>
    </location>
</feature>
<dbReference type="EMBL" id="SOEC01000004">
    <property type="protein sequence ID" value="TDX30933.1"/>
    <property type="molecule type" value="Genomic_DNA"/>
</dbReference>
<name>A0A4R8G387_9GAMM</name>
<evidence type="ECO:0000259" key="3">
    <source>
        <dbReference type="Pfam" id="PF13505"/>
    </source>
</evidence>
<proteinExistence type="predicted"/>
<dbReference type="AlphaFoldDB" id="A0A4R8G387"/>
<reference evidence="4 5" key="1">
    <citation type="submission" date="2019-03" db="EMBL/GenBank/DDBJ databases">
        <title>Freshwater and sediment microbial communities from various areas in North America, analyzing microbe dynamics in response to fracking.</title>
        <authorList>
            <person name="Lamendella R."/>
        </authorList>
    </citation>
    <scope>NUCLEOTIDE SEQUENCE [LARGE SCALE GENOMIC DNA]</scope>
    <source>
        <strain evidence="4 5">6_TX</strain>
    </source>
</reference>
<evidence type="ECO:0000256" key="2">
    <source>
        <dbReference type="SAM" id="SignalP"/>
    </source>
</evidence>
<protein>
    <submittedName>
        <fullName evidence="4">Opacity protein-like surface antigen</fullName>
    </submittedName>
</protein>
<dbReference type="Proteomes" id="UP000294489">
    <property type="component" value="Unassembled WGS sequence"/>
</dbReference>
<accession>A0A4R8G387</accession>